<dbReference type="InterPro" id="IPR039537">
    <property type="entry name" value="Retrotran_Ty1/copia-like"/>
</dbReference>
<reference evidence="1" key="2">
    <citation type="journal article" date="2024" name="Plant">
        <title>Genomic evolution and insights into agronomic trait innovations of Sesamum species.</title>
        <authorList>
            <person name="Miao H."/>
            <person name="Wang L."/>
            <person name="Qu L."/>
            <person name="Liu H."/>
            <person name="Sun Y."/>
            <person name="Le M."/>
            <person name="Wang Q."/>
            <person name="Wei S."/>
            <person name="Zheng Y."/>
            <person name="Lin W."/>
            <person name="Duan Y."/>
            <person name="Cao H."/>
            <person name="Xiong S."/>
            <person name="Wang X."/>
            <person name="Wei L."/>
            <person name="Li C."/>
            <person name="Ma Q."/>
            <person name="Ju M."/>
            <person name="Zhao R."/>
            <person name="Li G."/>
            <person name="Mu C."/>
            <person name="Tian Q."/>
            <person name="Mei H."/>
            <person name="Zhang T."/>
            <person name="Gao T."/>
            <person name="Zhang H."/>
        </authorList>
    </citation>
    <scope>NUCLEOTIDE SEQUENCE</scope>
    <source>
        <strain evidence="1">KEN1</strain>
    </source>
</reference>
<gene>
    <name evidence="1" type="ORF">Slati_3783300</name>
</gene>
<proteinExistence type="predicted"/>
<accession>A0AAW2U3K7</accession>
<dbReference type="AlphaFoldDB" id="A0AAW2U3K7"/>
<comment type="caution">
    <text evidence="1">The sequence shown here is derived from an EMBL/GenBank/DDBJ whole genome shotgun (WGS) entry which is preliminary data.</text>
</comment>
<name>A0AAW2U3K7_9LAMI</name>
<organism evidence="1">
    <name type="scientific">Sesamum latifolium</name>
    <dbReference type="NCBI Taxonomy" id="2727402"/>
    <lineage>
        <taxon>Eukaryota</taxon>
        <taxon>Viridiplantae</taxon>
        <taxon>Streptophyta</taxon>
        <taxon>Embryophyta</taxon>
        <taxon>Tracheophyta</taxon>
        <taxon>Spermatophyta</taxon>
        <taxon>Magnoliopsida</taxon>
        <taxon>eudicotyledons</taxon>
        <taxon>Gunneridae</taxon>
        <taxon>Pentapetalae</taxon>
        <taxon>asterids</taxon>
        <taxon>lamiids</taxon>
        <taxon>Lamiales</taxon>
        <taxon>Pedaliaceae</taxon>
        <taxon>Sesamum</taxon>
    </lineage>
</organism>
<dbReference type="SUPFAM" id="SSF53098">
    <property type="entry name" value="Ribonuclease H-like"/>
    <property type="match status" value="1"/>
</dbReference>
<dbReference type="InterPro" id="IPR012337">
    <property type="entry name" value="RNaseH-like_sf"/>
</dbReference>
<dbReference type="PANTHER" id="PTHR42648:SF27">
    <property type="entry name" value="RNA-DIRECTED DNA POLYMERASE"/>
    <property type="match status" value="1"/>
</dbReference>
<evidence type="ECO:0000313" key="1">
    <source>
        <dbReference type="EMBL" id="KAL0411936.1"/>
    </source>
</evidence>
<reference evidence="1" key="1">
    <citation type="submission" date="2020-06" db="EMBL/GenBank/DDBJ databases">
        <authorList>
            <person name="Li T."/>
            <person name="Hu X."/>
            <person name="Zhang T."/>
            <person name="Song X."/>
            <person name="Zhang H."/>
            <person name="Dai N."/>
            <person name="Sheng W."/>
            <person name="Hou X."/>
            <person name="Wei L."/>
        </authorList>
    </citation>
    <scope>NUCLEOTIDE SEQUENCE</scope>
    <source>
        <strain evidence="1">KEN1</strain>
        <tissue evidence="1">Leaf</tissue>
    </source>
</reference>
<sequence length="92" mass="10704">MTKKPFVGQNALANGLLDLIYTNVCGPSNTPARGRYSYFTTFTNDHSMYGYVYLIRYKSEAFGRFKEYRLEVENQTGSKIKALRADQRVFKW</sequence>
<dbReference type="PANTHER" id="PTHR42648">
    <property type="entry name" value="TRANSPOSASE, PUTATIVE-RELATED"/>
    <property type="match status" value="1"/>
</dbReference>
<dbReference type="EMBL" id="JACGWN010000013">
    <property type="protein sequence ID" value="KAL0411936.1"/>
    <property type="molecule type" value="Genomic_DNA"/>
</dbReference>
<protein>
    <submittedName>
        <fullName evidence="1">Retrovirus-related Pol polyprotein from transposon TNT 1-94</fullName>
    </submittedName>
</protein>